<dbReference type="KEGG" id="ccah:DWG20_12030"/>
<keyword evidence="5 7" id="KW-1133">Transmembrane helix</keyword>
<evidence type="ECO:0000313" key="8">
    <source>
        <dbReference type="EMBL" id="AXK40114.1"/>
    </source>
</evidence>
<evidence type="ECO:0000256" key="2">
    <source>
        <dbReference type="ARBA" id="ARBA00022448"/>
    </source>
</evidence>
<evidence type="ECO:0000256" key="3">
    <source>
        <dbReference type="ARBA" id="ARBA00022475"/>
    </source>
</evidence>
<feature type="transmembrane region" description="Helical" evidence="7">
    <location>
        <begin position="261"/>
        <end position="281"/>
    </location>
</feature>
<feature type="transmembrane region" description="Helical" evidence="7">
    <location>
        <begin position="189"/>
        <end position="210"/>
    </location>
</feature>
<evidence type="ECO:0000256" key="5">
    <source>
        <dbReference type="ARBA" id="ARBA00022989"/>
    </source>
</evidence>
<dbReference type="InterPro" id="IPR000060">
    <property type="entry name" value="BCCT_transptr"/>
</dbReference>
<protein>
    <submittedName>
        <fullName evidence="8">BCCT family transporter</fullName>
    </submittedName>
</protein>
<organism evidence="8 9">
    <name type="scientific">Crenobacter cavernae</name>
    <dbReference type="NCBI Taxonomy" id="2290923"/>
    <lineage>
        <taxon>Bacteria</taxon>
        <taxon>Pseudomonadati</taxon>
        <taxon>Pseudomonadota</taxon>
        <taxon>Betaproteobacteria</taxon>
        <taxon>Neisseriales</taxon>
        <taxon>Neisseriaceae</taxon>
        <taxon>Crenobacter</taxon>
    </lineage>
</organism>
<gene>
    <name evidence="8" type="ORF">DWG20_12030</name>
</gene>
<dbReference type="GO" id="GO:0005886">
    <property type="term" value="C:plasma membrane"/>
    <property type="evidence" value="ECO:0007669"/>
    <property type="project" value="UniProtKB-SubCell"/>
</dbReference>
<evidence type="ECO:0000313" key="9">
    <source>
        <dbReference type="Proteomes" id="UP000254537"/>
    </source>
</evidence>
<feature type="transmembrane region" description="Helical" evidence="7">
    <location>
        <begin position="345"/>
        <end position="364"/>
    </location>
</feature>
<dbReference type="Pfam" id="PF02028">
    <property type="entry name" value="BCCT"/>
    <property type="match status" value="1"/>
</dbReference>
<feature type="transmembrane region" description="Helical" evidence="7">
    <location>
        <begin position="474"/>
        <end position="494"/>
    </location>
</feature>
<feature type="transmembrane region" description="Helical" evidence="7">
    <location>
        <begin position="52"/>
        <end position="70"/>
    </location>
</feature>
<feature type="transmembrane region" description="Helical" evidence="7">
    <location>
        <begin position="316"/>
        <end position="333"/>
    </location>
</feature>
<dbReference type="RefSeq" id="WP_115434044.1">
    <property type="nucleotide sequence ID" value="NZ_CP031337.1"/>
</dbReference>
<keyword evidence="6 7" id="KW-0472">Membrane</keyword>
<keyword evidence="3" id="KW-1003">Cell membrane</keyword>
<sequence length="545" mass="59467">MSQVSNSSKDRFLISVSLVLILLTVFGLAAYPTEASAVAERLFDLSTRSFGTAVQVFVVGCLIAVTYIAFSKYGNIRLGSGKPEYSTVSWVFMFICAGMGSSTMYWGVMEWAYYYNSPGLNIAPGTREALEYSISYSFFHWGFSAWAIYALASLAMAYHFHVRKNKGLSLASVIEAVTGFKANGPVGRVVDLIFLFTMFGALTVSLALTASTLTKGLSGLTGLPDTFTTQLIVIVAVSVIFSLSSYIGIDKGMQRLSHMVCWGALLFAAVVLFVGPTLFSINNTANGIGLMLQNYIRMSLFTDPAGNGEFTRGWTVFYWLWWVSYTPGVAMFVTRVSRGRKMKEVIWALLLGGSVGCWFFFGALESYSMHAFMTGVIDVPRILKEQGGETAVEMLLTALPFGKGFLAAYLFIMVVFLASHMDAVAYAVAATSTKNLREGEDPSPTLRLFWCVMLTLVPLAMLFAKASLSTMKTAVVLTAIPFMAILLVKIYGFFKWMAQDYSAMPAHIIEEQAVRLAKEEGGELPAVDTVEIAARGQAKEVPAGS</sequence>
<dbReference type="Proteomes" id="UP000254537">
    <property type="component" value="Chromosome"/>
</dbReference>
<feature type="transmembrane region" description="Helical" evidence="7">
    <location>
        <begin position="12"/>
        <end position="32"/>
    </location>
</feature>
<dbReference type="InterPro" id="IPR018093">
    <property type="entry name" value="BCCT_CS"/>
</dbReference>
<dbReference type="NCBIfam" id="NF007412">
    <property type="entry name" value="PRK09950.1"/>
    <property type="match status" value="1"/>
</dbReference>
<dbReference type="PROSITE" id="PS01303">
    <property type="entry name" value="BCCT"/>
    <property type="match status" value="1"/>
</dbReference>
<feature type="transmembrane region" description="Helical" evidence="7">
    <location>
        <begin position="138"/>
        <end position="160"/>
    </location>
</feature>
<feature type="transmembrane region" description="Helical" evidence="7">
    <location>
        <begin position="448"/>
        <end position="468"/>
    </location>
</feature>
<dbReference type="NCBIfam" id="TIGR00842">
    <property type="entry name" value="bcct"/>
    <property type="match status" value="1"/>
</dbReference>
<proteinExistence type="predicted"/>
<dbReference type="PANTHER" id="PTHR30047">
    <property type="entry name" value="HIGH-AFFINITY CHOLINE TRANSPORT PROTEIN-RELATED"/>
    <property type="match status" value="1"/>
</dbReference>
<dbReference type="PANTHER" id="PTHR30047:SF12">
    <property type="entry name" value="BCCT-FAMILY TRANSPORTER"/>
    <property type="match status" value="1"/>
</dbReference>
<name>A0A345Y862_9NEIS</name>
<evidence type="ECO:0000256" key="6">
    <source>
        <dbReference type="ARBA" id="ARBA00023136"/>
    </source>
</evidence>
<comment type="subcellular location">
    <subcellularLocation>
        <location evidence="1">Cell membrane</location>
        <topology evidence="1">Multi-pass membrane protein</topology>
    </subcellularLocation>
</comment>
<dbReference type="OrthoDB" id="9775735at2"/>
<reference evidence="8 9" key="1">
    <citation type="submission" date="2018-07" db="EMBL/GenBank/DDBJ databases">
        <title>Crenobacter cavernae sp. nov., isolated from a karst cave.</title>
        <authorList>
            <person name="Zhu H."/>
        </authorList>
    </citation>
    <scope>NUCLEOTIDE SEQUENCE [LARGE SCALE GENOMIC DNA]</scope>
    <source>
        <strain evidence="8 9">K1W11S-77</strain>
    </source>
</reference>
<feature type="transmembrane region" description="Helical" evidence="7">
    <location>
        <begin position="90"/>
        <end position="108"/>
    </location>
</feature>
<evidence type="ECO:0000256" key="4">
    <source>
        <dbReference type="ARBA" id="ARBA00022692"/>
    </source>
</evidence>
<dbReference type="EMBL" id="CP031337">
    <property type="protein sequence ID" value="AXK40114.1"/>
    <property type="molecule type" value="Genomic_DNA"/>
</dbReference>
<dbReference type="AlphaFoldDB" id="A0A345Y862"/>
<feature type="transmembrane region" description="Helical" evidence="7">
    <location>
        <begin position="406"/>
        <end position="428"/>
    </location>
</feature>
<accession>A0A345Y862</accession>
<dbReference type="GO" id="GO:0022857">
    <property type="term" value="F:transmembrane transporter activity"/>
    <property type="evidence" value="ECO:0007669"/>
    <property type="project" value="InterPro"/>
</dbReference>
<feature type="transmembrane region" description="Helical" evidence="7">
    <location>
        <begin position="230"/>
        <end position="249"/>
    </location>
</feature>
<keyword evidence="2" id="KW-0813">Transport</keyword>
<keyword evidence="4 7" id="KW-0812">Transmembrane</keyword>
<evidence type="ECO:0000256" key="7">
    <source>
        <dbReference type="SAM" id="Phobius"/>
    </source>
</evidence>
<evidence type="ECO:0000256" key="1">
    <source>
        <dbReference type="ARBA" id="ARBA00004651"/>
    </source>
</evidence>